<dbReference type="Proteomes" id="UP001472677">
    <property type="component" value="Unassembled WGS sequence"/>
</dbReference>
<evidence type="ECO:0000313" key="2">
    <source>
        <dbReference type="Proteomes" id="UP001472677"/>
    </source>
</evidence>
<reference evidence="1 2" key="1">
    <citation type="journal article" date="2024" name="G3 (Bethesda)">
        <title>Genome assembly of Hibiscus sabdariffa L. provides insights into metabolisms of medicinal natural products.</title>
        <authorList>
            <person name="Kim T."/>
        </authorList>
    </citation>
    <scope>NUCLEOTIDE SEQUENCE [LARGE SCALE GENOMIC DNA]</scope>
    <source>
        <strain evidence="1">TK-2024</strain>
        <tissue evidence="1">Old leaves</tissue>
    </source>
</reference>
<dbReference type="EMBL" id="JBBPBM010000017">
    <property type="protein sequence ID" value="KAK8556671.1"/>
    <property type="molecule type" value="Genomic_DNA"/>
</dbReference>
<name>A0ABR2EAU4_9ROSI</name>
<comment type="caution">
    <text evidence="1">The sequence shown here is derived from an EMBL/GenBank/DDBJ whole genome shotgun (WGS) entry which is preliminary data.</text>
</comment>
<proteinExistence type="predicted"/>
<organism evidence="1 2">
    <name type="scientific">Hibiscus sabdariffa</name>
    <name type="common">roselle</name>
    <dbReference type="NCBI Taxonomy" id="183260"/>
    <lineage>
        <taxon>Eukaryota</taxon>
        <taxon>Viridiplantae</taxon>
        <taxon>Streptophyta</taxon>
        <taxon>Embryophyta</taxon>
        <taxon>Tracheophyta</taxon>
        <taxon>Spermatophyta</taxon>
        <taxon>Magnoliopsida</taxon>
        <taxon>eudicotyledons</taxon>
        <taxon>Gunneridae</taxon>
        <taxon>Pentapetalae</taxon>
        <taxon>rosids</taxon>
        <taxon>malvids</taxon>
        <taxon>Malvales</taxon>
        <taxon>Malvaceae</taxon>
        <taxon>Malvoideae</taxon>
        <taxon>Hibiscus</taxon>
    </lineage>
</organism>
<evidence type="ECO:0000313" key="1">
    <source>
        <dbReference type="EMBL" id="KAK8556671.1"/>
    </source>
</evidence>
<gene>
    <name evidence="1" type="ORF">V6N12_003068</name>
</gene>
<keyword evidence="2" id="KW-1185">Reference proteome</keyword>
<protein>
    <submittedName>
        <fullName evidence="1">Uncharacterized protein</fullName>
    </submittedName>
</protein>
<accession>A0ABR2EAU4</accession>
<sequence length="284" mass="30897">MTVEATGDVQHALQSPVAQSSKFKKNNHTAIFVFENADPNVLISASRLPPVPHDAAMLEIPSLVSDSSGKMLMKGIGFLYPYPGSFPTLPGHTLSSLTAAPSLLEVYFSPNTNLAICDIVCYTLGFSQTSSIIAPLFSELYQAFGRASVIISSGYFFHDDGDRNVQRFSKLLDPSIIPHVMGVLPPFIEDRCDMLAWMHTPTRALTVASAYAGLCLMTNVECVRRSLLFDSSCLSCGCYNKTVLHILRDCPLCVASSSPLFLRLTMRSSLALLWSIGSSETSMP</sequence>